<dbReference type="RefSeq" id="WP_218473999.1">
    <property type="nucleotide sequence ID" value="NZ_BAABJN010000005.1"/>
</dbReference>
<organism evidence="1 2">
    <name type="scientific">Nocardia iowensis</name>
    <dbReference type="NCBI Taxonomy" id="204891"/>
    <lineage>
        <taxon>Bacteria</taxon>
        <taxon>Bacillati</taxon>
        <taxon>Actinomycetota</taxon>
        <taxon>Actinomycetes</taxon>
        <taxon>Mycobacteriales</taxon>
        <taxon>Nocardiaceae</taxon>
        <taxon>Nocardia</taxon>
    </lineage>
</organism>
<evidence type="ECO:0000313" key="2">
    <source>
        <dbReference type="Proteomes" id="UP000694257"/>
    </source>
</evidence>
<protein>
    <recommendedName>
        <fullName evidence="3">DUF3310 domain-containing protein</fullName>
    </recommendedName>
</protein>
<dbReference type="Proteomes" id="UP000694257">
    <property type="component" value="Chromosome"/>
</dbReference>
<evidence type="ECO:0000313" key="1">
    <source>
        <dbReference type="EMBL" id="QXN92592.1"/>
    </source>
</evidence>
<accession>A0ABX8RUB3</accession>
<evidence type="ECO:0008006" key="3">
    <source>
        <dbReference type="Google" id="ProtNLM"/>
    </source>
</evidence>
<reference evidence="1 2" key="1">
    <citation type="submission" date="2021-07" db="EMBL/GenBank/DDBJ databases">
        <title>Whole Genome Sequence of Nocardia Iowensis.</title>
        <authorList>
            <person name="Lamm A."/>
            <person name="Collins-Fairclough A.M."/>
            <person name="Bunk B."/>
            <person name="Sproer C."/>
        </authorList>
    </citation>
    <scope>NUCLEOTIDE SEQUENCE [LARGE SCALE GENOMIC DNA]</scope>
    <source>
        <strain evidence="1 2">NRRL 5646</strain>
    </source>
</reference>
<gene>
    <name evidence="1" type="ORF">KV110_05475</name>
</gene>
<sequence>MNSKVDPSYYQGFSNGAEMIDITENLTPNAAQAVQYIGRSCRMDGNNKGDIGQDLNKALWFITRELRRIGSDSPAPPGDGSRRVARIWDRIEDVPDDVEVTDIDGDGVVKVDGITFRTSYGRTGSLHERFETDGADNDYAPFTEVIA</sequence>
<dbReference type="EMBL" id="CP078145">
    <property type="protein sequence ID" value="QXN92592.1"/>
    <property type="molecule type" value="Genomic_DNA"/>
</dbReference>
<name>A0ABX8RUB3_NOCIO</name>
<keyword evidence="2" id="KW-1185">Reference proteome</keyword>
<proteinExistence type="predicted"/>